<evidence type="ECO:0000256" key="4">
    <source>
        <dbReference type="ARBA" id="ARBA00022490"/>
    </source>
</evidence>
<dbReference type="NCBIfam" id="TIGR01082">
    <property type="entry name" value="murC"/>
    <property type="match status" value="1"/>
</dbReference>
<dbReference type="InterPro" id="IPR050061">
    <property type="entry name" value="MurCDEF_pg_biosynth"/>
</dbReference>
<protein>
    <recommendedName>
        <fullName evidence="3 14">UDP-N-acetylmuramate--L-alanine ligase</fullName>
        <ecNumber evidence="3 14">6.3.2.8</ecNumber>
    </recommendedName>
    <alternativeName>
        <fullName evidence="14">UDP-N-acetylmuramoyl-L-alanine synthetase</fullName>
    </alternativeName>
</protein>
<dbReference type="Proteomes" id="UP000192472">
    <property type="component" value="Unassembled WGS sequence"/>
</dbReference>
<feature type="domain" description="Mur ligase C-terminal" evidence="16">
    <location>
        <begin position="319"/>
        <end position="425"/>
    </location>
</feature>
<dbReference type="RefSeq" id="WP_084371389.1">
    <property type="nucleotide sequence ID" value="NZ_FWYF01000001.1"/>
</dbReference>
<keyword evidence="5 14" id="KW-0436">Ligase</keyword>
<keyword evidence="4 14" id="KW-0963">Cytoplasm</keyword>
<comment type="function">
    <text evidence="14">Cell wall formation.</text>
</comment>
<feature type="domain" description="Mur ligase central" evidence="17">
    <location>
        <begin position="118"/>
        <end position="296"/>
    </location>
</feature>
<evidence type="ECO:0000256" key="12">
    <source>
        <dbReference type="ARBA" id="ARBA00023316"/>
    </source>
</evidence>
<dbReference type="GO" id="GO:0005524">
    <property type="term" value="F:ATP binding"/>
    <property type="evidence" value="ECO:0007669"/>
    <property type="project" value="UniProtKB-UniRule"/>
</dbReference>
<evidence type="ECO:0000256" key="2">
    <source>
        <dbReference type="ARBA" id="ARBA00004752"/>
    </source>
</evidence>
<keyword evidence="11 14" id="KW-0131">Cell cycle</keyword>
<keyword evidence="12 14" id="KW-0961">Cell wall biogenesis/degradation</keyword>
<dbReference type="Pfam" id="PF01225">
    <property type="entry name" value="Mur_ligase"/>
    <property type="match status" value="1"/>
</dbReference>
<dbReference type="GO" id="GO:0005737">
    <property type="term" value="C:cytoplasm"/>
    <property type="evidence" value="ECO:0007669"/>
    <property type="project" value="UniProtKB-SubCell"/>
</dbReference>
<keyword evidence="19" id="KW-1185">Reference proteome</keyword>
<keyword evidence="10 14" id="KW-0573">Peptidoglycan synthesis</keyword>
<evidence type="ECO:0000259" key="16">
    <source>
        <dbReference type="Pfam" id="PF02875"/>
    </source>
</evidence>
<dbReference type="PANTHER" id="PTHR43445">
    <property type="entry name" value="UDP-N-ACETYLMURAMATE--L-ALANINE LIGASE-RELATED"/>
    <property type="match status" value="1"/>
</dbReference>
<dbReference type="SUPFAM" id="SSF53623">
    <property type="entry name" value="MurD-like peptide ligases, catalytic domain"/>
    <property type="match status" value="1"/>
</dbReference>
<dbReference type="OrthoDB" id="9804126at2"/>
<dbReference type="GO" id="GO:0051301">
    <property type="term" value="P:cell division"/>
    <property type="evidence" value="ECO:0007669"/>
    <property type="project" value="UniProtKB-KW"/>
</dbReference>
<evidence type="ECO:0000256" key="3">
    <source>
        <dbReference type="ARBA" id="ARBA00012211"/>
    </source>
</evidence>
<dbReference type="EMBL" id="FWYF01000001">
    <property type="protein sequence ID" value="SMD32743.1"/>
    <property type="molecule type" value="Genomic_DNA"/>
</dbReference>
<evidence type="ECO:0000256" key="5">
    <source>
        <dbReference type="ARBA" id="ARBA00022598"/>
    </source>
</evidence>
<proteinExistence type="inferred from homology"/>
<dbReference type="Gene3D" id="3.40.1190.10">
    <property type="entry name" value="Mur-like, catalytic domain"/>
    <property type="match status" value="1"/>
</dbReference>
<evidence type="ECO:0000256" key="7">
    <source>
        <dbReference type="ARBA" id="ARBA00022741"/>
    </source>
</evidence>
<dbReference type="STRING" id="692418.SAMN04488029_1094"/>
<dbReference type="SUPFAM" id="SSF53244">
    <property type="entry name" value="MurD-like peptide ligases, peptide-binding domain"/>
    <property type="match status" value="1"/>
</dbReference>
<dbReference type="HAMAP" id="MF_00046">
    <property type="entry name" value="MurC"/>
    <property type="match status" value="1"/>
</dbReference>
<dbReference type="InterPro" id="IPR000713">
    <property type="entry name" value="Mur_ligase_N"/>
</dbReference>
<comment type="catalytic activity">
    <reaction evidence="13 14">
        <text>UDP-N-acetyl-alpha-D-muramate + L-alanine + ATP = UDP-N-acetyl-alpha-D-muramoyl-L-alanine + ADP + phosphate + H(+)</text>
        <dbReference type="Rhea" id="RHEA:23372"/>
        <dbReference type="ChEBI" id="CHEBI:15378"/>
        <dbReference type="ChEBI" id="CHEBI:30616"/>
        <dbReference type="ChEBI" id="CHEBI:43474"/>
        <dbReference type="ChEBI" id="CHEBI:57972"/>
        <dbReference type="ChEBI" id="CHEBI:70757"/>
        <dbReference type="ChEBI" id="CHEBI:83898"/>
        <dbReference type="ChEBI" id="CHEBI:456216"/>
        <dbReference type="EC" id="6.3.2.8"/>
    </reaction>
</comment>
<keyword evidence="9 14" id="KW-0133">Cell shape</keyword>
<organism evidence="18 19">
    <name type="scientific">Reichenbachiella faecimaris</name>
    <dbReference type="NCBI Taxonomy" id="692418"/>
    <lineage>
        <taxon>Bacteria</taxon>
        <taxon>Pseudomonadati</taxon>
        <taxon>Bacteroidota</taxon>
        <taxon>Cytophagia</taxon>
        <taxon>Cytophagales</taxon>
        <taxon>Reichenbachiellaceae</taxon>
        <taxon>Reichenbachiella</taxon>
    </lineage>
</organism>
<dbReference type="InterPro" id="IPR013221">
    <property type="entry name" value="Mur_ligase_cen"/>
</dbReference>
<dbReference type="GO" id="GO:0008360">
    <property type="term" value="P:regulation of cell shape"/>
    <property type="evidence" value="ECO:0007669"/>
    <property type="project" value="UniProtKB-KW"/>
</dbReference>
<dbReference type="GO" id="GO:0008763">
    <property type="term" value="F:UDP-N-acetylmuramate-L-alanine ligase activity"/>
    <property type="evidence" value="ECO:0007669"/>
    <property type="project" value="UniProtKB-UniRule"/>
</dbReference>
<gene>
    <name evidence="14" type="primary">murC</name>
    <name evidence="18" type="ORF">SAMN04488029_1094</name>
</gene>
<comment type="pathway">
    <text evidence="2 14">Cell wall biogenesis; peptidoglycan biosynthesis.</text>
</comment>
<dbReference type="Gene3D" id="3.40.50.720">
    <property type="entry name" value="NAD(P)-binding Rossmann-like Domain"/>
    <property type="match status" value="1"/>
</dbReference>
<name>A0A1W2G7X4_REIFA</name>
<dbReference type="SUPFAM" id="SSF51984">
    <property type="entry name" value="MurCD N-terminal domain"/>
    <property type="match status" value="1"/>
</dbReference>
<dbReference type="GO" id="GO:0009252">
    <property type="term" value="P:peptidoglycan biosynthetic process"/>
    <property type="evidence" value="ECO:0007669"/>
    <property type="project" value="UniProtKB-UniRule"/>
</dbReference>
<feature type="domain" description="Mur ligase N-terminal catalytic" evidence="15">
    <location>
        <begin position="9"/>
        <end position="114"/>
    </location>
</feature>
<evidence type="ECO:0000313" key="18">
    <source>
        <dbReference type="EMBL" id="SMD32743.1"/>
    </source>
</evidence>
<evidence type="ECO:0000256" key="11">
    <source>
        <dbReference type="ARBA" id="ARBA00023306"/>
    </source>
</evidence>
<evidence type="ECO:0000256" key="14">
    <source>
        <dbReference type="HAMAP-Rule" id="MF_00046"/>
    </source>
</evidence>
<dbReference type="Gene3D" id="3.90.190.20">
    <property type="entry name" value="Mur ligase, C-terminal domain"/>
    <property type="match status" value="1"/>
</dbReference>
<keyword evidence="7 14" id="KW-0547">Nucleotide-binding</keyword>
<evidence type="ECO:0000259" key="15">
    <source>
        <dbReference type="Pfam" id="PF01225"/>
    </source>
</evidence>
<dbReference type="InterPro" id="IPR036615">
    <property type="entry name" value="Mur_ligase_C_dom_sf"/>
</dbReference>
<evidence type="ECO:0000256" key="10">
    <source>
        <dbReference type="ARBA" id="ARBA00022984"/>
    </source>
</evidence>
<evidence type="ECO:0000256" key="9">
    <source>
        <dbReference type="ARBA" id="ARBA00022960"/>
    </source>
</evidence>
<dbReference type="InterPro" id="IPR005758">
    <property type="entry name" value="UDP-N-AcMur_Ala_ligase_MurC"/>
</dbReference>
<dbReference type="GO" id="GO:0071555">
    <property type="term" value="P:cell wall organization"/>
    <property type="evidence" value="ECO:0007669"/>
    <property type="project" value="UniProtKB-KW"/>
</dbReference>
<dbReference type="EC" id="6.3.2.8" evidence="3 14"/>
<evidence type="ECO:0000256" key="13">
    <source>
        <dbReference type="ARBA" id="ARBA00047833"/>
    </source>
</evidence>
<sequence length="460" mass="50773">MKLEHIHSVYFIGIGGIGMSALARWFHANGFAVTGYDKTSTVLTEKLIDEGIAIHFEDNVHLIPEKVKLEKTGALIIYTPAVPKDLGEYQFFVENGYELYKRSQVLGLLTESKYTIAVAGTHGKTTTSSMIAHLLKSAGVDCSAFVGGIMTNYDSNLLIGINNDVMVVEADEFDRSFLTLHPDVAIITATDADHLDIYGSKDSLKDSFNAFIKNIKANGKLFIEEKVAHELELNPNGNIGVETYGLNGGSITADHLNIAAGKFTFEYKSEKRNITGFELVMPGFHNVSNALAALASVSESVESDGALVKGLNSYQGVKRRFEYIINAEDLVFIDDYAHHPEEIKALLESVKALYPNKKITAIFQPHLFTRTRDFVDGFAESLSLADEVILLDIYPARELPIQGVTAEIIREKMTLKNVTMYIKDDVLAYFDKQTPEVLLTVGAGNIDTLVSPIKHLLEKK</sequence>
<comment type="similarity">
    <text evidence="14">Belongs to the MurCDEF family.</text>
</comment>
<evidence type="ECO:0000256" key="6">
    <source>
        <dbReference type="ARBA" id="ARBA00022618"/>
    </source>
</evidence>
<dbReference type="UniPathway" id="UPA00219"/>
<evidence type="ECO:0000259" key="17">
    <source>
        <dbReference type="Pfam" id="PF08245"/>
    </source>
</evidence>
<evidence type="ECO:0000256" key="8">
    <source>
        <dbReference type="ARBA" id="ARBA00022840"/>
    </source>
</evidence>
<comment type="subcellular location">
    <subcellularLocation>
        <location evidence="1 14">Cytoplasm</location>
    </subcellularLocation>
</comment>
<dbReference type="AlphaFoldDB" id="A0A1W2G7X4"/>
<accession>A0A1W2G7X4</accession>
<evidence type="ECO:0000256" key="1">
    <source>
        <dbReference type="ARBA" id="ARBA00004496"/>
    </source>
</evidence>
<dbReference type="InterPro" id="IPR004101">
    <property type="entry name" value="Mur_ligase_C"/>
</dbReference>
<dbReference type="Pfam" id="PF08245">
    <property type="entry name" value="Mur_ligase_M"/>
    <property type="match status" value="1"/>
</dbReference>
<keyword evidence="8 14" id="KW-0067">ATP-binding</keyword>
<feature type="binding site" evidence="14">
    <location>
        <begin position="120"/>
        <end position="126"/>
    </location>
    <ligand>
        <name>ATP</name>
        <dbReference type="ChEBI" id="CHEBI:30616"/>
    </ligand>
</feature>
<reference evidence="18 19" key="1">
    <citation type="submission" date="2017-04" db="EMBL/GenBank/DDBJ databases">
        <authorList>
            <person name="Afonso C.L."/>
            <person name="Miller P.J."/>
            <person name="Scott M.A."/>
            <person name="Spackman E."/>
            <person name="Goraichik I."/>
            <person name="Dimitrov K.M."/>
            <person name="Suarez D.L."/>
            <person name="Swayne D.E."/>
        </authorList>
    </citation>
    <scope>NUCLEOTIDE SEQUENCE [LARGE SCALE GENOMIC DNA]</scope>
    <source>
        <strain evidence="18 19">DSM 26133</strain>
    </source>
</reference>
<dbReference type="InterPro" id="IPR036565">
    <property type="entry name" value="Mur-like_cat_sf"/>
</dbReference>
<keyword evidence="6 14" id="KW-0132">Cell division</keyword>
<evidence type="ECO:0000313" key="19">
    <source>
        <dbReference type="Proteomes" id="UP000192472"/>
    </source>
</evidence>
<dbReference type="Pfam" id="PF02875">
    <property type="entry name" value="Mur_ligase_C"/>
    <property type="match status" value="1"/>
</dbReference>
<dbReference type="PANTHER" id="PTHR43445:SF3">
    <property type="entry name" value="UDP-N-ACETYLMURAMATE--L-ALANINE LIGASE"/>
    <property type="match status" value="1"/>
</dbReference>